<feature type="transmembrane region" description="Helical" evidence="1">
    <location>
        <begin position="12"/>
        <end position="29"/>
    </location>
</feature>
<dbReference type="PANTHER" id="PTHR31876">
    <property type="entry name" value="COV-LIKE PROTEIN 1"/>
    <property type="match status" value="1"/>
</dbReference>
<organism evidence="2 3">
    <name type="scientific">Methylophaga frappieri (strain ATCC BAA-2434 / DSM 25690 / JAM7)</name>
    <dbReference type="NCBI Taxonomy" id="754477"/>
    <lineage>
        <taxon>Bacteria</taxon>
        <taxon>Pseudomonadati</taxon>
        <taxon>Pseudomonadota</taxon>
        <taxon>Gammaproteobacteria</taxon>
        <taxon>Thiotrichales</taxon>
        <taxon>Piscirickettsiaceae</taxon>
        <taxon>Methylophaga</taxon>
    </lineage>
</organism>
<gene>
    <name evidence="2" type="ordered locus">Q7C_1416</name>
</gene>
<dbReference type="STRING" id="754477.Q7C_1416"/>
<dbReference type="InterPro" id="IPR007462">
    <property type="entry name" value="COV1-like"/>
</dbReference>
<dbReference type="KEGG" id="mec:Q7C_1416"/>
<proteinExistence type="predicted"/>
<dbReference type="PANTHER" id="PTHR31876:SF26">
    <property type="entry name" value="PROTEIN LIKE COV 2"/>
    <property type="match status" value="1"/>
</dbReference>
<sequence length="208" mass="23338" precursor="true">MQFIWKTFLKGLAALLPVGLTLYIIYWLALSAEKAVSPILKAILPEHLYWPGMGLLAGIGLIFAVGIAVNAWLIKRLFDLGESLLERIPLVKSIHGALRDFMHFFSRDKQRENLNHAVAVTINGVHLIGFQVRDNIHGLLENEEDTEDRVAVYLPMSYQIGGYTVLIPRNQVQALELGTEDAMRWILTAGLSTSDKHLERSPIIQTPD</sequence>
<dbReference type="HOGENOM" id="CLU_068050_4_0_6"/>
<feature type="transmembrane region" description="Helical" evidence="1">
    <location>
        <begin position="49"/>
        <end position="73"/>
    </location>
</feature>
<keyword evidence="1" id="KW-0812">Transmembrane</keyword>
<evidence type="ECO:0008006" key="4">
    <source>
        <dbReference type="Google" id="ProtNLM"/>
    </source>
</evidence>
<reference evidence="2 3" key="1">
    <citation type="journal article" date="2012" name="J. Bacteriol.">
        <title>Complete genome sequences of Methylophaga sp. strain JAM1 and Methylophaga sp. strain JAM7.</title>
        <authorList>
            <person name="Villeneuve C."/>
            <person name="Martineau C."/>
            <person name="Mauffrey F."/>
            <person name="Villemur R."/>
        </authorList>
    </citation>
    <scope>NUCLEOTIDE SEQUENCE [LARGE SCALE GENOMIC DNA]</scope>
    <source>
        <strain evidence="2 3">JAM7</strain>
    </source>
</reference>
<evidence type="ECO:0000313" key="3">
    <source>
        <dbReference type="Proteomes" id="UP000009145"/>
    </source>
</evidence>
<dbReference type="OrthoDB" id="5636623at2"/>
<dbReference type="eggNOG" id="COG2928">
    <property type="taxonomic scope" value="Bacteria"/>
</dbReference>
<evidence type="ECO:0000313" key="2">
    <source>
        <dbReference type="EMBL" id="AFJ02566.1"/>
    </source>
</evidence>
<keyword evidence="1" id="KW-0472">Membrane</keyword>
<accession>I1YI23</accession>
<dbReference type="RefSeq" id="WP_014703986.1">
    <property type="nucleotide sequence ID" value="NC_017856.1"/>
</dbReference>
<keyword evidence="1" id="KW-1133">Transmembrane helix</keyword>
<evidence type="ECO:0000256" key="1">
    <source>
        <dbReference type="SAM" id="Phobius"/>
    </source>
</evidence>
<dbReference type="AlphaFoldDB" id="I1YI23"/>
<dbReference type="Pfam" id="PF04367">
    <property type="entry name" value="DUF502"/>
    <property type="match status" value="1"/>
</dbReference>
<dbReference type="Proteomes" id="UP000009145">
    <property type="component" value="Chromosome"/>
</dbReference>
<dbReference type="EMBL" id="CP003380">
    <property type="protein sequence ID" value="AFJ02566.1"/>
    <property type="molecule type" value="Genomic_DNA"/>
</dbReference>
<keyword evidence="3" id="KW-1185">Reference proteome</keyword>
<name>I1YI23_METFJ</name>
<protein>
    <recommendedName>
        <fullName evidence="4">Transporter</fullName>
    </recommendedName>
</protein>
<dbReference type="PATRIC" id="fig|754477.3.peg.1397"/>